<protein>
    <submittedName>
        <fullName evidence="1">Uncharacterized protein</fullName>
    </submittedName>
</protein>
<sequence length="21" mass="2188">MATGKYGDLAVHTRPGCAILL</sequence>
<name>A0A0E9QFD5_ANGAN</name>
<reference evidence="1" key="2">
    <citation type="journal article" date="2015" name="Fish Shellfish Immunol.">
        <title>Early steps in the European eel (Anguilla anguilla)-Vibrio vulnificus interaction in the gills: Role of the RtxA13 toxin.</title>
        <authorList>
            <person name="Callol A."/>
            <person name="Pajuelo D."/>
            <person name="Ebbesson L."/>
            <person name="Teles M."/>
            <person name="MacKenzie S."/>
            <person name="Amaro C."/>
        </authorList>
    </citation>
    <scope>NUCLEOTIDE SEQUENCE</scope>
</reference>
<accession>A0A0E9QFD5</accession>
<evidence type="ECO:0000313" key="1">
    <source>
        <dbReference type="EMBL" id="JAH15499.1"/>
    </source>
</evidence>
<dbReference type="EMBL" id="GBXM01071780">
    <property type="protein sequence ID" value="JAH36797.1"/>
    <property type="molecule type" value="Transcribed_RNA"/>
</dbReference>
<dbReference type="EMBL" id="GBXM01108762">
    <property type="protein sequence ID" value="JAG99814.1"/>
    <property type="molecule type" value="Transcribed_RNA"/>
</dbReference>
<reference evidence="1" key="1">
    <citation type="submission" date="2014-11" db="EMBL/GenBank/DDBJ databases">
        <authorList>
            <person name="Amaro Gonzalez C."/>
        </authorList>
    </citation>
    <scope>NUCLEOTIDE SEQUENCE</scope>
</reference>
<dbReference type="AlphaFoldDB" id="A0A0E9QFD5"/>
<organism evidence="1">
    <name type="scientific">Anguilla anguilla</name>
    <name type="common">European freshwater eel</name>
    <name type="synonym">Muraena anguilla</name>
    <dbReference type="NCBI Taxonomy" id="7936"/>
    <lineage>
        <taxon>Eukaryota</taxon>
        <taxon>Metazoa</taxon>
        <taxon>Chordata</taxon>
        <taxon>Craniata</taxon>
        <taxon>Vertebrata</taxon>
        <taxon>Euteleostomi</taxon>
        <taxon>Actinopterygii</taxon>
        <taxon>Neopterygii</taxon>
        <taxon>Teleostei</taxon>
        <taxon>Anguilliformes</taxon>
        <taxon>Anguillidae</taxon>
        <taxon>Anguilla</taxon>
    </lineage>
</organism>
<dbReference type="EMBL" id="GBXM01093078">
    <property type="protein sequence ID" value="JAH15499.1"/>
    <property type="molecule type" value="Transcribed_RNA"/>
</dbReference>
<proteinExistence type="predicted"/>